<dbReference type="Proteomes" id="UP000030762">
    <property type="component" value="Unassembled WGS sequence"/>
</dbReference>
<evidence type="ECO:0000256" key="6">
    <source>
        <dbReference type="SAM" id="MobiDB-lite"/>
    </source>
</evidence>
<dbReference type="InParanoid" id="T0S9X4"/>
<dbReference type="InterPro" id="IPR012919">
    <property type="entry name" value="SUN_dom"/>
</dbReference>
<dbReference type="OrthoDB" id="266334at2759"/>
<proteinExistence type="predicted"/>
<dbReference type="GO" id="GO:0016020">
    <property type="term" value="C:membrane"/>
    <property type="evidence" value="ECO:0007669"/>
    <property type="project" value="InterPro"/>
</dbReference>
<accession>T0S9X4</accession>
<feature type="compositionally biased region" description="Polar residues" evidence="6">
    <location>
        <begin position="78"/>
        <end position="99"/>
    </location>
</feature>
<dbReference type="GO" id="GO:0005737">
    <property type="term" value="C:cytoplasm"/>
    <property type="evidence" value="ECO:0007669"/>
    <property type="project" value="TreeGrafter"/>
</dbReference>
<comment type="subcellular location">
    <subcellularLocation>
        <location evidence="1">Endomembrane system</location>
    </subcellularLocation>
</comment>
<dbReference type="EMBL" id="JH767138">
    <property type="protein sequence ID" value="EQC39577.1"/>
    <property type="molecule type" value="Genomic_DNA"/>
</dbReference>
<feature type="region of interest" description="Disordered" evidence="6">
    <location>
        <begin position="295"/>
        <end position="374"/>
    </location>
</feature>
<sequence length="608" mass="66991">MRGRPVLVLAASLVLLMALAHGIVAPGEVESSSSGSATPSPQVHHERAEPDDAVAARSSDIAENIAEIDIEVDRGLYNPSSNSMEVQDSDGGQRQNYASKDSGATVLDHAPGTKGSVNLLVPDKDRYMLIPCSADKKWIVISLSEDIHADAISIANYEKFSSMTKEFLVLGSINYPTDTWVVLGHFTALHKNGDQLFHFQEKHHVRYLKLRLNSHYGAEYYCTMSQIKVYGRTFTQVISQLERSIHEEPTLAPPAIEPPTIEVVVPSPTSSTIFDSMCPVPDVVLPWDVEVCEPLPTSPPPTEKPTTAHQPPANASAANATSASHAPSTKTTPENHSPAATTVVDDSANHTKAHEHGKTTNGSSSTSSNGVSGDEQKGLDNFYIRMSKKIQALEANQSSLERTVSETLKPAAVDAQIKLALLSEQMSNLTKAVHELRVIVDSELEFLTSSNEKYMTLLEGVYQENLSLRNEMLLVWDVITTMKAGILVAIVLSAFLILFFVARSIFRCLTGCHRRAARREWLRRMESVDETDDEVDPLTQEMDKRVDRTLRFGRSLDDGAIQRNTLYRRVMHGFRQHHVKSRLRLRKPSLCGAPVSAPTSSLLPKPLF</sequence>
<evidence type="ECO:0000259" key="9">
    <source>
        <dbReference type="PROSITE" id="PS51469"/>
    </source>
</evidence>
<dbReference type="eggNOG" id="KOG1396">
    <property type="taxonomic scope" value="Eukaryota"/>
</dbReference>
<dbReference type="RefSeq" id="XP_008606849.1">
    <property type="nucleotide sequence ID" value="XM_008608627.1"/>
</dbReference>
<dbReference type="OMA" id="FRFLSHY"/>
<dbReference type="GO" id="GO:0012505">
    <property type="term" value="C:endomembrane system"/>
    <property type="evidence" value="ECO:0007669"/>
    <property type="project" value="UniProtKB-SubCell"/>
</dbReference>
<evidence type="ECO:0000256" key="3">
    <source>
        <dbReference type="ARBA" id="ARBA00022989"/>
    </source>
</evidence>
<reference evidence="10 11" key="1">
    <citation type="submission" date="2012-04" db="EMBL/GenBank/DDBJ databases">
        <title>The Genome Sequence of Saprolegnia declina VS20.</title>
        <authorList>
            <consortium name="The Broad Institute Genome Sequencing Platform"/>
            <person name="Russ C."/>
            <person name="Nusbaum C."/>
            <person name="Tyler B."/>
            <person name="van West P."/>
            <person name="Dieguez-Uribeondo J."/>
            <person name="de Bruijn I."/>
            <person name="Tripathy S."/>
            <person name="Jiang R."/>
            <person name="Young S.K."/>
            <person name="Zeng Q."/>
            <person name="Gargeya S."/>
            <person name="Fitzgerald M."/>
            <person name="Haas B."/>
            <person name="Abouelleil A."/>
            <person name="Alvarado L."/>
            <person name="Arachchi H.M."/>
            <person name="Berlin A."/>
            <person name="Chapman S.B."/>
            <person name="Goldberg J."/>
            <person name="Griggs A."/>
            <person name="Gujja S."/>
            <person name="Hansen M."/>
            <person name="Howarth C."/>
            <person name="Imamovic A."/>
            <person name="Larimer J."/>
            <person name="McCowen C."/>
            <person name="Montmayeur A."/>
            <person name="Murphy C."/>
            <person name="Neiman D."/>
            <person name="Pearson M."/>
            <person name="Priest M."/>
            <person name="Roberts A."/>
            <person name="Saif S."/>
            <person name="Shea T."/>
            <person name="Sisk P."/>
            <person name="Sykes S."/>
            <person name="Wortman J."/>
            <person name="Nusbaum C."/>
            <person name="Birren B."/>
        </authorList>
    </citation>
    <scope>NUCLEOTIDE SEQUENCE [LARGE SCALE GENOMIC DNA]</scope>
    <source>
        <strain evidence="10 11">VS20</strain>
    </source>
</reference>
<feature type="transmembrane region" description="Helical" evidence="7">
    <location>
        <begin position="484"/>
        <end position="506"/>
    </location>
</feature>
<dbReference type="PANTHER" id="PTHR12953:SF0">
    <property type="entry name" value="SUN DOMAIN-CONTAINING OSSIFICATION FACTOR"/>
    <property type="match status" value="1"/>
</dbReference>
<feature type="region of interest" description="Disordered" evidence="6">
    <location>
        <begin position="28"/>
        <end position="56"/>
    </location>
</feature>
<dbReference type="PANTHER" id="PTHR12953">
    <property type="entry name" value="MEMBRANE PROTEIN CH1 RELATED"/>
    <property type="match status" value="1"/>
</dbReference>
<feature type="compositionally biased region" description="Low complexity" evidence="6">
    <location>
        <begin position="359"/>
        <end position="373"/>
    </location>
</feature>
<feature type="compositionally biased region" description="Polar residues" evidence="6">
    <location>
        <begin position="330"/>
        <end position="340"/>
    </location>
</feature>
<dbReference type="GO" id="GO:0034975">
    <property type="term" value="P:protein folding in endoplasmic reticulum"/>
    <property type="evidence" value="ECO:0007669"/>
    <property type="project" value="TreeGrafter"/>
</dbReference>
<name>T0S9X4_SAPDV</name>
<dbReference type="InterPro" id="IPR008979">
    <property type="entry name" value="Galactose-bd-like_sf"/>
</dbReference>
<evidence type="ECO:0000256" key="5">
    <source>
        <dbReference type="SAM" id="Coils"/>
    </source>
</evidence>
<feature type="chain" id="PRO_5004571981" description="SUN domain-containing protein" evidence="8">
    <location>
        <begin position="23"/>
        <end position="608"/>
    </location>
</feature>
<dbReference type="GeneID" id="19943738"/>
<dbReference type="SUPFAM" id="SSF49785">
    <property type="entry name" value="Galactose-binding domain-like"/>
    <property type="match status" value="1"/>
</dbReference>
<evidence type="ECO:0000256" key="8">
    <source>
        <dbReference type="SAM" id="SignalP"/>
    </source>
</evidence>
<dbReference type="Pfam" id="PF07738">
    <property type="entry name" value="Sad1_UNC"/>
    <property type="match status" value="1"/>
</dbReference>
<dbReference type="Gene3D" id="2.60.120.260">
    <property type="entry name" value="Galactose-binding domain-like"/>
    <property type="match status" value="1"/>
</dbReference>
<feature type="signal peptide" evidence="8">
    <location>
        <begin position="1"/>
        <end position="22"/>
    </location>
</feature>
<feature type="compositionally biased region" description="Low complexity" evidence="6">
    <location>
        <begin position="304"/>
        <end position="329"/>
    </location>
</feature>
<dbReference type="AlphaFoldDB" id="T0S9X4"/>
<dbReference type="STRING" id="1156394.T0S9X4"/>
<gene>
    <name evidence="10" type="ORF">SDRG_03011</name>
</gene>
<evidence type="ECO:0000313" key="11">
    <source>
        <dbReference type="Proteomes" id="UP000030762"/>
    </source>
</evidence>
<feature type="region of interest" description="Disordered" evidence="6">
    <location>
        <begin position="77"/>
        <end position="109"/>
    </location>
</feature>
<evidence type="ECO:0000313" key="10">
    <source>
        <dbReference type="EMBL" id="EQC39577.1"/>
    </source>
</evidence>
<keyword evidence="11" id="KW-1185">Reference proteome</keyword>
<feature type="domain" description="SUN" evidence="9">
    <location>
        <begin position="65"/>
        <end position="234"/>
    </location>
</feature>
<dbReference type="VEuPathDB" id="FungiDB:SDRG_03011"/>
<evidence type="ECO:0000256" key="1">
    <source>
        <dbReference type="ARBA" id="ARBA00004308"/>
    </source>
</evidence>
<dbReference type="PROSITE" id="PS51469">
    <property type="entry name" value="SUN"/>
    <property type="match status" value="1"/>
</dbReference>
<evidence type="ECO:0000256" key="7">
    <source>
        <dbReference type="SAM" id="Phobius"/>
    </source>
</evidence>
<feature type="compositionally biased region" description="Basic and acidic residues" evidence="6">
    <location>
        <begin position="347"/>
        <end position="358"/>
    </location>
</feature>
<evidence type="ECO:0000256" key="2">
    <source>
        <dbReference type="ARBA" id="ARBA00022692"/>
    </source>
</evidence>
<keyword evidence="4 7" id="KW-0472">Membrane</keyword>
<keyword evidence="8" id="KW-0732">Signal</keyword>
<organism evidence="10 11">
    <name type="scientific">Saprolegnia diclina (strain VS20)</name>
    <dbReference type="NCBI Taxonomy" id="1156394"/>
    <lineage>
        <taxon>Eukaryota</taxon>
        <taxon>Sar</taxon>
        <taxon>Stramenopiles</taxon>
        <taxon>Oomycota</taxon>
        <taxon>Saprolegniomycetes</taxon>
        <taxon>Saprolegniales</taxon>
        <taxon>Saprolegniaceae</taxon>
        <taxon>Saprolegnia</taxon>
    </lineage>
</organism>
<evidence type="ECO:0000256" key="4">
    <source>
        <dbReference type="ARBA" id="ARBA00023136"/>
    </source>
</evidence>
<keyword evidence="2 7" id="KW-0812">Transmembrane</keyword>
<feature type="coiled-coil region" evidence="5">
    <location>
        <begin position="383"/>
        <end position="432"/>
    </location>
</feature>
<protein>
    <recommendedName>
        <fullName evidence="9">SUN domain-containing protein</fullName>
    </recommendedName>
</protein>
<dbReference type="InterPro" id="IPR045120">
    <property type="entry name" value="Suco/Slp1-like"/>
</dbReference>
<keyword evidence="3 7" id="KW-1133">Transmembrane helix</keyword>
<keyword evidence="5" id="KW-0175">Coiled coil</keyword>
<feature type="compositionally biased region" description="Low complexity" evidence="6">
    <location>
        <begin position="28"/>
        <end position="40"/>
    </location>
</feature>